<evidence type="ECO:0000256" key="4">
    <source>
        <dbReference type="ARBA" id="ARBA00022679"/>
    </source>
</evidence>
<reference evidence="12 13" key="1">
    <citation type="submission" date="2016-04" db="EMBL/GenBank/DDBJ databases">
        <title>Genome sequence of Clostridium magnum DSM 2767.</title>
        <authorList>
            <person name="Poehlein A."/>
            <person name="Uhlig R."/>
            <person name="Fischer R."/>
            <person name="Bahl H."/>
            <person name="Daniel R."/>
        </authorList>
    </citation>
    <scope>NUCLEOTIDE SEQUENCE [LARGE SCALE GENOMIC DNA]</scope>
    <source>
        <strain evidence="12 13">DSM 2767</strain>
    </source>
</reference>
<sequence>MEIVLIKGYEFIKLDLGRANAVFSTGKNGLDFNKNADEGRKNIENIKKWFGVNEVGFLNQTHSDNVYIYNGKVEDGDALITNKESAAVGVFTADCVPILLYDKASKVVAAIHSGWRGTFSCIVSKTIEEMKKKYGTRSENLVVCIGPHIHQCCYEVSEELIEKFKNSEVYKDVDIAKGRMLSMVECITHQLDTKGVRKENINHINLCTLCSNEIELHSYRKNTNAYKRLFSFIFIK</sequence>
<dbReference type="SUPFAM" id="SSF64438">
    <property type="entry name" value="CNF1/YfiH-like putative cysteine hydrolases"/>
    <property type="match status" value="1"/>
</dbReference>
<comment type="similarity">
    <text evidence="3 11">Belongs to the purine nucleoside phosphorylase YfiH/LACC1 family.</text>
</comment>
<keyword evidence="6" id="KW-0378">Hydrolase</keyword>
<dbReference type="GO" id="GO:0016787">
    <property type="term" value="F:hydrolase activity"/>
    <property type="evidence" value="ECO:0007669"/>
    <property type="project" value="UniProtKB-KW"/>
</dbReference>
<evidence type="ECO:0000256" key="3">
    <source>
        <dbReference type="ARBA" id="ARBA00007353"/>
    </source>
</evidence>
<evidence type="ECO:0000256" key="10">
    <source>
        <dbReference type="ARBA" id="ARBA00049893"/>
    </source>
</evidence>
<evidence type="ECO:0000256" key="1">
    <source>
        <dbReference type="ARBA" id="ARBA00000553"/>
    </source>
</evidence>
<evidence type="ECO:0000256" key="9">
    <source>
        <dbReference type="ARBA" id="ARBA00048968"/>
    </source>
</evidence>
<evidence type="ECO:0000256" key="6">
    <source>
        <dbReference type="ARBA" id="ARBA00022801"/>
    </source>
</evidence>
<dbReference type="NCBIfam" id="TIGR00726">
    <property type="entry name" value="peptidoglycan editing factor PgeF"/>
    <property type="match status" value="1"/>
</dbReference>
<dbReference type="Gene3D" id="3.60.140.10">
    <property type="entry name" value="CNF1/YfiH-like putative cysteine hydrolases"/>
    <property type="match status" value="1"/>
</dbReference>
<dbReference type="InterPro" id="IPR011324">
    <property type="entry name" value="Cytotoxic_necrot_fac-like_cat"/>
</dbReference>
<name>A0A161X4D2_9CLOT</name>
<dbReference type="AlphaFoldDB" id="A0A161X4D2"/>
<comment type="caution">
    <text evidence="12">The sequence shown here is derived from an EMBL/GenBank/DDBJ whole genome shotgun (WGS) entry which is preliminary data.</text>
</comment>
<dbReference type="RefSeq" id="WP_066619891.1">
    <property type="nucleotide sequence ID" value="NZ_FQXL01000019.1"/>
</dbReference>
<evidence type="ECO:0000256" key="11">
    <source>
        <dbReference type="RuleBase" id="RU361274"/>
    </source>
</evidence>
<accession>A0A161X4D2</accession>
<evidence type="ECO:0000256" key="5">
    <source>
        <dbReference type="ARBA" id="ARBA00022723"/>
    </source>
</evidence>
<evidence type="ECO:0000256" key="7">
    <source>
        <dbReference type="ARBA" id="ARBA00022833"/>
    </source>
</evidence>
<dbReference type="Pfam" id="PF02578">
    <property type="entry name" value="Cu-oxidase_4"/>
    <property type="match status" value="1"/>
</dbReference>
<evidence type="ECO:0000313" key="12">
    <source>
        <dbReference type="EMBL" id="KZL94408.1"/>
    </source>
</evidence>
<dbReference type="EMBL" id="LWAE01000001">
    <property type="protein sequence ID" value="KZL94408.1"/>
    <property type="molecule type" value="Genomic_DNA"/>
</dbReference>
<dbReference type="GO" id="GO:0017061">
    <property type="term" value="F:S-methyl-5-thioadenosine phosphorylase activity"/>
    <property type="evidence" value="ECO:0007669"/>
    <property type="project" value="UniProtKB-EC"/>
</dbReference>
<keyword evidence="5" id="KW-0479">Metal-binding</keyword>
<dbReference type="STRING" id="1121326.CLMAG_14610"/>
<evidence type="ECO:0000313" key="13">
    <source>
        <dbReference type="Proteomes" id="UP000076603"/>
    </source>
</evidence>
<dbReference type="OrthoDB" id="4279at2"/>
<dbReference type="InterPro" id="IPR038371">
    <property type="entry name" value="Cu_polyphenol_OxRdtase_sf"/>
</dbReference>
<keyword evidence="4" id="KW-0808">Transferase</keyword>
<comment type="catalytic activity">
    <reaction evidence="1">
        <text>inosine + phosphate = alpha-D-ribose 1-phosphate + hypoxanthine</text>
        <dbReference type="Rhea" id="RHEA:27646"/>
        <dbReference type="ChEBI" id="CHEBI:17368"/>
        <dbReference type="ChEBI" id="CHEBI:17596"/>
        <dbReference type="ChEBI" id="CHEBI:43474"/>
        <dbReference type="ChEBI" id="CHEBI:57720"/>
        <dbReference type="EC" id="2.4.2.1"/>
    </reaction>
    <physiologicalReaction direction="left-to-right" evidence="1">
        <dbReference type="Rhea" id="RHEA:27647"/>
    </physiologicalReaction>
</comment>
<comment type="catalytic activity">
    <reaction evidence="10">
        <text>S-methyl-5'-thioadenosine + phosphate = 5-(methylsulfanyl)-alpha-D-ribose 1-phosphate + adenine</text>
        <dbReference type="Rhea" id="RHEA:11852"/>
        <dbReference type="ChEBI" id="CHEBI:16708"/>
        <dbReference type="ChEBI" id="CHEBI:17509"/>
        <dbReference type="ChEBI" id="CHEBI:43474"/>
        <dbReference type="ChEBI" id="CHEBI:58533"/>
        <dbReference type="EC" id="2.4.2.28"/>
    </reaction>
    <physiologicalReaction direction="left-to-right" evidence="10">
        <dbReference type="Rhea" id="RHEA:11853"/>
    </physiologicalReaction>
</comment>
<dbReference type="InterPro" id="IPR003730">
    <property type="entry name" value="Cu_polyphenol_OxRdtase"/>
</dbReference>
<gene>
    <name evidence="12" type="primary">yfiH</name>
    <name evidence="12" type="ORF">CLMAG_14610</name>
</gene>
<comment type="catalytic activity">
    <reaction evidence="9">
        <text>adenosine + phosphate = alpha-D-ribose 1-phosphate + adenine</text>
        <dbReference type="Rhea" id="RHEA:27642"/>
        <dbReference type="ChEBI" id="CHEBI:16335"/>
        <dbReference type="ChEBI" id="CHEBI:16708"/>
        <dbReference type="ChEBI" id="CHEBI:43474"/>
        <dbReference type="ChEBI" id="CHEBI:57720"/>
        <dbReference type="EC" id="2.4.2.1"/>
    </reaction>
    <physiologicalReaction direction="left-to-right" evidence="9">
        <dbReference type="Rhea" id="RHEA:27643"/>
    </physiologicalReaction>
</comment>
<proteinExistence type="inferred from homology"/>
<organism evidence="12 13">
    <name type="scientific">Clostridium magnum DSM 2767</name>
    <dbReference type="NCBI Taxonomy" id="1121326"/>
    <lineage>
        <taxon>Bacteria</taxon>
        <taxon>Bacillati</taxon>
        <taxon>Bacillota</taxon>
        <taxon>Clostridia</taxon>
        <taxon>Eubacteriales</taxon>
        <taxon>Clostridiaceae</taxon>
        <taxon>Clostridium</taxon>
    </lineage>
</organism>
<evidence type="ECO:0000256" key="2">
    <source>
        <dbReference type="ARBA" id="ARBA00003215"/>
    </source>
</evidence>
<dbReference type="PANTHER" id="PTHR30616:SF2">
    <property type="entry name" value="PURINE NUCLEOSIDE PHOSPHORYLASE LACC1"/>
    <property type="match status" value="1"/>
</dbReference>
<comment type="catalytic activity">
    <reaction evidence="8">
        <text>adenosine + H2O + H(+) = inosine + NH4(+)</text>
        <dbReference type="Rhea" id="RHEA:24408"/>
        <dbReference type="ChEBI" id="CHEBI:15377"/>
        <dbReference type="ChEBI" id="CHEBI:15378"/>
        <dbReference type="ChEBI" id="CHEBI:16335"/>
        <dbReference type="ChEBI" id="CHEBI:17596"/>
        <dbReference type="ChEBI" id="CHEBI:28938"/>
        <dbReference type="EC" id="3.5.4.4"/>
    </reaction>
    <physiologicalReaction direction="left-to-right" evidence="8">
        <dbReference type="Rhea" id="RHEA:24409"/>
    </physiologicalReaction>
</comment>
<dbReference type="PANTHER" id="PTHR30616">
    <property type="entry name" value="UNCHARACTERIZED PROTEIN YFIH"/>
    <property type="match status" value="1"/>
</dbReference>
<dbReference type="GO" id="GO:0005507">
    <property type="term" value="F:copper ion binding"/>
    <property type="evidence" value="ECO:0007669"/>
    <property type="project" value="TreeGrafter"/>
</dbReference>
<keyword evidence="13" id="KW-1185">Reference proteome</keyword>
<dbReference type="Proteomes" id="UP000076603">
    <property type="component" value="Unassembled WGS sequence"/>
</dbReference>
<dbReference type="CDD" id="cd16833">
    <property type="entry name" value="YfiH"/>
    <property type="match status" value="1"/>
</dbReference>
<keyword evidence="7" id="KW-0862">Zinc</keyword>
<evidence type="ECO:0000256" key="8">
    <source>
        <dbReference type="ARBA" id="ARBA00047989"/>
    </source>
</evidence>
<dbReference type="PATRIC" id="fig|1121326.3.peg.1432"/>
<protein>
    <recommendedName>
        <fullName evidence="11">Purine nucleoside phosphorylase</fullName>
    </recommendedName>
</protein>
<comment type="function">
    <text evidence="2">Purine nucleoside enzyme that catalyzes the phosphorolysis of adenosine and inosine nucleosides, yielding D-ribose 1-phosphate and the respective free bases, adenine and hypoxanthine. Also catalyzes the phosphorolysis of S-methyl-5'-thioadenosine into adenine and S-methyl-5-thio-alpha-D-ribose 1-phosphate. Also has adenosine deaminase activity.</text>
</comment>